<dbReference type="AlphaFoldDB" id="A0A6C0IQR8"/>
<accession>A0A6C0IQR8</accession>
<name>A0A6C0IQR8_9ZZZZ</name>
<dbReference type="EMBL" id="MN740232">
    <property type="protein sequence ID" value="QHT94845.1"/>
    <property type="molecule type" value="Genomic_DNA"/>
</dbReference>
<evidence type="ECO:0000313" key="1">
    <source>
        <dbReference type="EMBL" id="QHT94845.1"/>
    </source>
</evidence>
<organism evidence="1">
    <name type="scientific">viral metagenome</name>
    <dbReference type="NCBI Taxonomy" id="1070528"/>
    <lineage>
        <taxon>unclassified sequences</taxon>
        <taxon>metagenomes</taxon>
        <taxon>organismal metagenomes</taxon>
    </lineage>
</organism>
<protein>
    <submittedName>
        <fullName evidence="1">Uncharacterized protein</fullName>
    </submittedName>
</protein>
<proteinExistence type="predicted"/>
<reference evidence="1" key="1">
    <citation type="journal article" date="2020" name="Nature">
        <title>Giant virus diversity and host interactions through global metagenomics.</title>
        <authorList>
            <person name="Schulz F."/>
            <person name="Roux S."/>
            <person name="Paez-Espino D."/>
            <person name="Jungbluth S."/>
            <person name="Walsh D.A."/>
            <person name="Denef V.J."/>
            <person name="McMahon K.D."/>
            <person name="Konstantinidis K.T."/>
            <person name="Eloe-Fadrosh E.A."/>
            <person name="Kyrpides N.C."/>
            <person name="Woyke T."/>
        </authorList>
    </citation>
    <scope>NUCLEOTIDE SEQUENCE</scope>
    <source>
        <strain evidence="1">GVMAG-M-3300024261-37</strain>
    </source>
</reference>
<sequence>MLPLQARAYSRRGVISYDGSKGKNIGIAQPRPSPPRPNLLRIAKARFLYPASIINSQYQPSNFGTPGSSNRKLNVYQKPIPDKASQQFNLEAQVGQMDRLNRLKATAIANSN</sequence>